<dbReference type="PATRIC" id="fig|1423743.5.peg.1252"/>
<accession>A0A0R1VI35</accession>
<protein>
    <submittedName>
        <fullName evidence="2">Uncharacterized protein</fullName>
    </submittedName>
</protein>
<reference evidence="2 3" key="1">
    <citation type="journal article" date="2015" name="Genome Announc.">
        <title>Expanding the biotechnology potential of lactobacilli through comparative genomics of 213 strains and associated genera.</title>
        <authorList>
            <person name="Sun Z."/>
            <person name="Harris H.M."/>
            <person name="McCann A."/>
            <person name="Guo C."/>
            <person name="Argimon S."/>
            <person name="Zhang W."/>
            <person name="Yang X."/>
            <person name="Jeffery I.B."/>
            <person name="Cooney J.C."/>
            <person name="Kagawa T.F."/>
            <person name="Liu W."/>
            <person name="Song Y."/>
            <person name="Salvetti E."/>
            <person name="Wrobel A."/>
            <person name="Rasinkangas P."/>
            <person name="Parkhill J."/>
            <person name="Rea M.C."/>
            <person name="O'Sullivan O."/>
            <person name="Ritari J."/>
            <person name="Douillard F.P."/>
            <person name="Paul Ross R."/>
            <person name="Yang R."/>
            <person name="Briner A.E."/>
            <person name="Felis G.E."/>
            <person name="de Vos W.M."/>
            <person name="Barrangou R."/>
            <person name="Klaenhammer T.R."/>
            <person name="Caufield P.W."/>
            <person name="Cui Y."/>
            <person name="Zhang H."/>
            <person name="O'Toole P.W."/>
        </authorList>
    </citation>
    <scope>NUCLEOTIDE SEQUENCE [LARGE SCALE GENOMIC DNA]</scope>
    <source>
        <strain evidence="2 3">DSM 18382</strain>
    </source>
</reference>
<dbReference type="RefSeq" id="WP_056984221.1">
    <property type="nucleotide sequence ID" value="NZ_AZFY01000139.1"/>
</dbReference>
<proteinExistence type="predicted"/>
<keyword evidence="1" id="KW-0812">Transmembrane</keyword>
<evidence type="ECO:0000313" key="2">
    <source>
        <dbReference type="EMBL" id="KRM02710.1"/>
    </source>
</evidence>
<keyword evidence="1" id="KW-1133">Transmembrane helix</keyword>
<name>A0A0R1VI35_9LACO</name>
<organism evidence="2 3">
    <name type="scientific">Lentilactobacillus farraginis DSM 18382 = JCM 14108</name>
    <dbReference type="NCBI Taxonomy" id="1423743"/>
    <lineage>
        <taxon>Bacteria</taxon>
        <taxon>Bacillati</taxon>
        <taxon>Bacillota</taxon>
        <taxon>Bacilli</taxon>
        <taxon>Lactobacillales</taxon>
        <taxon>Lactobacillaceae</taxon>
        <taxon>Lentilactobacillus</taxon>
    </lineage>
</organism>
<evidence type="ECO:0000313" key="3">
    <source>
        <dbReference type="Proteomes" id="UP000051966"/>
    </source>
</evidence>
<evidence type="ECO:0000256" key="1">
    <source>
        <dbReference type="SAM" id="Phobius"/>
    </source>
</evidence>
<dbReference type="EMBL" id="AZFY01000139">
    <property type="protein sequence ID" value="KRM02710.1"/>
    <property type="molecule type" value="Genomic_DNA"/>
</dbReference>
<dbReference type="Proteomes" id="UP000051966">
    <property type="component" value="Unassembled WGS sequence"/>
</dbReference>
<comment type="caution">
    <text evidence="2">The sequence shown here is derived from an EMBL/GenBank/DDBJ whole genome shotgun (WGS) entry which is preliminary data.</text>
</comment>
<keyword evidence="3" id="KW-1185">Reference proteome</keyword>
<sequence>MFENNYTIREFALFVFSLNFLNALLSWCSTFFLVDSLRKNIEHTVYKFFQLLRTPRFDLIIEQDNYFDEKIFLNNFNFKITPVKIMDWFNPRLDSFVTVTLQEKKKWVIFLSSLDPLALSQLKFLCIQDLHKKNSLNFNNLFKIISNILIFLLGGTIFYRFNSSWLENTIKISQSSLMVIGGMIIISIFVYGLLSEITYLDFKSENQTNAYILSMIEYVEKKDTKN</sequence>
<dbReference type="AlphaFoldDB" id="A0A0R1VI35"/>
<gene>
    <name evidence="2" type="ORF">FD41_GL001207</name>
</gene>
<keyword evidence="1" id="KW-0472">Membrane</keyword>
<feature type="transmembrane region" description="Helical" evidence="1">
    <location>
        <begin position="141"/>
        <end position="161"/>
    </location>
</feature>
<feature type="transmembrane region" description="Helical" evidence="1">
    <location>
        <begin position="173"/>
        <end position="194"/>
    </location>
</feature>
<feature type="transmembrane region" description="Helical" evidence="1">
    <location>
        <begin position="12"/>
        <end position="34"/>
    </location>
</feature>